<name>A0AAN5I879_9BILA</name>
<dbReference type="AlphaFoldDB" id="A0AAN5I879"/>
<dbReference type="Gene3D" id="1.25.10.10">
    <property type="entry name" value="Leucine-rich Repeat Variant"/>
    <property type="match status" value="2"/>
</dbReference>
<accession>A0AAN5I879</accession>
<comment type="caution">
    <text evidence="2">The sequence shown here is derived from an EMBL/GenBank/DDBJ whole genome shotgun (WGS) entry which is preliminary data.</text>
</comment>
<dbReference type="Pfam" id="PF16186">
    <property type="entry name" value="Arm_3"/>
    <property type="match status" value="1"/>
</dbReference>
<dbReference type="Proteomes" id="UP001328107">
    <property type="component" value="Unassembled WGS sequence"/>
</dbReference>
<gene>
    <name evidence="2" type="ORF">PMAYCL1PPCAC_26457</name>
</gene>
<evidence type="ECO:0000313" key="2">
    <source>
        <dbReference type="EMBL" id="GMR56262.1"/>
    </source>
</evidence>
<dbReference type="EMBL" id="BTRK01000005">
    <property type="protein sequence ID" value="GMR56262.1"/>
    <property type="molecule type" value="Genomic_DNA"/>
</dbReference>
<sequence length="257" mass="28688">VNVVPSTGAMSSSSSSRFNANFNSGRIDALCRVVSPFIQLMTSSDFCIAEEAARVVFNIASISVELREVILQSRGLDVLVMLYGKQEALPISFMRVVTETHVMLSYHTGFRVTCQDGTMAKIPSLMDEKPIPALVAVLMHQHYEYLSEALYMIHRLMSTADANDLEALKEELKAAGVLGHLENLQQNENNEVRNLAMQILSKYFADDGEDAKENVKETEEKTTKKVHKRKREEETEDGNSVVATALYVKKAKKSSHE</sequence>
<protein>
    <submittedName>
        <fullName evidence="2">Uncharacterized protein</fullName>
    </submittedName>
</protein>
<dbReference type="SUPFAM" id="SSF48371">
    <property type="entry name" value="ARM repeat"/>
    <property type="match status" value="1"/>
</dbReference>
<organism evidence="2 3">
    <name type="scientific">Pristionchus mayeri</name>
    <dbReference type="NCBI Taxonomy" id="1317129"/>
    <lineage>
        <taxon>Eukaryota</taxon>
        <taxon>Metazoa</taxon>
        <taxon>Ecdysozoa</taxon>
        <taxon>Nematoda</taxon>
        <taxon>Chromadorea</taxon>
        <taxon>Rhabditida</taxon>
        <taxon>Rhabditina</taxon>
        <taxon>Diplogasteromorpha</taxon>
        <taxon>Diplogasteroidea</taxon>
        <taxon>Neodiplogasteridae</taxon>
        <taxon>Pristionchus</taxon>
    </lineage>
</organism>
<reference evidence="3" key="1">
    <citation type="submission" date="2022-10" db="EMBL/GenBank/DDBJ databases">
        <title>Genome assembly of Pristionchus species.</title>
        <authorList>
            <person name="Yoshida K."/>
            <person name="Sommer R.J."/>
        </authorList>
    </citation>
    <scope>NUCLEOTIDE SEQUENCE [LARGE SCALE GENOMIC DNA]</scope>
    <source>
        <strain evidence="3">RS5460</strain>
    </source>
</reference>
<evidence type="ECO:0000256" key="1">
    <source>
        <dbReference type="SAM" id="MobiDB-lite"/>
    </source>
</evidence>
<keyword evidence="3" id="KW-1185">Reference proteome</keyword>
<dbReference type="InterPro" id="IPR032413">
    <property type="entry name" value="Arm_3"/>
</dbReference>
<feature type="non-terminal residue" evidence="2">
    <location>
        <position position="1"/>
    </location>
</feature>
<dbReference type="InterPro" id="IPR016024">
    <property type="entry name" value="ARM-type_fold"/>
</dbReference>
<evidence type="ECO:0000313" key="3">
    <source>
        <dbReference type="Proteomes" id="UP001328107"/>
    </source>
</evidence>
<feature type="region of interest" description="Disordered" evidence="1">
    <location>
        <begin position="210"/>
        <end position="257"/>
    </location>
</feature>
<proteinExistence type="predicted"/>
<dbReference type="InterPro" id="IPR011989">
    <property type="entry name" value="ARM-like"/>
</dbReference>
<feature type="compositionally biased region" description="Basic and acidic residues" evidence="1">
    <location>
        <begin position="211"/>
        <end position="223"/>
    </location>
</feature>